<dbReference type="InterPro" id="IPR003356">
    <property type="entry name" value="DNA_methylase_A-5"/>
</dbReference>
<dbReference type="InterPro" id="IPR029063">
    <property type="entry name" value="SAM-dependent_MTases_sf"/>
</dbReference>
<organism evidence="2">
    <name type="scientific">marine metagenome</name>
    <dbReference type="NCBI Taxonomy" id="408172"/>
    <lineage>
        <taxon>unclassified sequences</taxon>
        <taxon>metagenomes</taxon>
        <taxon>ecological metagenomes</taxon>
    </lineage>
</organism>
<dbReference type="PANTHER" id="PTHR42998">
    <property type="entry name" value="TYPE I RESTRICTION ENZYME HINDVIIP M PROTEIN-RELATED"/>
    <property type="match status" value="1"/>
</dbReference>
<dbReference type="EMBL" id="UINC01149994">
    <property type="protein sequence ID" value="SVD42802.1"/>
    <property type="molecule type" value="Genomic_DNA"/>
</dbReference>
<feature type="domain" description="DNA methylase adenine-specific" evidence="1">
    <location>
        <begin position="1"/>
        <end position="237"/>
    </location>
</feature>
<dbReference type="PANTHER" id="PTHR42998:SF1">
    <property type="entry name" value="TYPE I RESTRICTION ENZYME HINDI METHYLASE SUBUNIT"/>
    <property type="match status" value="1"/>
</dbReference>
<evidence type="ECO:0000313" key="2">
    <source>
        <dbReference type="EMBL" id="SVD42802.1"/>
    </source>
</evidence>
<protein>
    <recommendedName>
        <fullName evidence="1">DNA methylase adenine-specific domain-containing protein</fullName>
    </recommendedName>
</protein>
<dbReference type="InterPro" id="IPR052916">
    <property type="entry name" value="Type-I_RE_MTase_Subunit"/>
</dbReference>
<evidence type="ECO:0000259" key="1">
    <source>
        <dbReference type="Pfam" id="PF02384"/>
    </source>
</evidence>
<accession>A0A382V8H1</accession>
<feature type="non-terminal residue" evidence="2">
    <location>
        <position position="1"/>
    </location>
</feature>
<feature type="non-terminal residue" evidence="2">
    <location>
        <position position="287"/>
    </location>
</feature>
<dbReference type="GO" id="GO:0008170">
    <property type="term" value="F:N-methyltransferase activity"/>
    <property type="evidence" value="ECO:0007669"/>
    <property type="project" value="InterPro"/>
</dbReference>
<dbReference type="AlphaFoldDB" id="A0A382V8H1"/>
<dbReference type="GO" id="GO:0003677">
    <property type="term" value="F:DNA binding"/>
    <property type="evidence" value="ECO:0007669"/>
    <property type="project" value="InterPro"/>
</dbReference>
<reference evidence="2" key="1">
    <citation type="submission" date="2018-05" db="EMBL/GenBank/DDBJ databases">
        <authorList>
            <person name="Lanie J.A."/>
            <person name="Ng W.-L."/>
            <person name="Kazmierczak K.M."/>
            <person name="Andrzejewski T.M."/>
            <person name="Davidsen T.M."/>
            <person name="Wayne K.J."/>
            <person name="Tettelin H."/>
            <person name="Glass J.I."/>
            <person name="Rusch D."/>
            <person name="Podicherti R."/>
            <person name="Tsui H.-C.T."/>
            <person name="Winkler M.E."/>
        </authorList>
    </citation>
    <scope>NUCLEOTIDE SEQUENCE</scope>
</reference>
<proteinExistence type="predicted"/>
<dbReference type="Pfam" id="PF02384">
    <property type="entry name" value="N6_Mtase"/>
    <property type="match status" value="1"/>
</dbReference>
<dbReference type="SUPFAM" id="SSF53335">
    <property type="entry name" value="S-adenosyl-L-methionine-dependent methyltransferases"/>
    <property type="match status" value="1"/>
</dbReference>
<gene>
    <name evidence="2" type="ORF">METZ01_LOCUS395656</name>
</gene>
<dbReference type="Gene3D" id="3.40.50.150">
    <property type="entry name" value="Vaccinia Virus protein VP39"/>
    <property type="match status" value="1"/>
</dbReference>
<sequence>DPCAGLGGTLLAVGGQYADAQLIGQELNPDYANLAGLLLVLNGYSSQIPAGDSLTFEGHPGLKADIGVAHPPLNMRLAAGMGDDPRWLLGDPKGDGANAWIQLLLDHLKVTGRATLIVEKAWAHRPSSRDIRAALVRQNYLDAVIAIPRGTFPGLTTDSLVVVVDRARSHPPGEVFFLDGFLAVEPYRQKVFALIAAGYGDWRVRNTRRDLAVSAVTTYDQIAECGFDLTPARHVPRHRDVRDVAVVIEELVGQLSNTTMDGDEFIKALSRYHENAVLAHFTSSGFR</sequence>
<name>A0A382V8H1_9ZZZZ</name>